<keyword evidence="8 14" id="KW-1133">Transmembrane helix</keyword>
<proteinExistence type="inferred from homology"/>
<feature type="transmembrane region" description="Helical" evidence="14">
    <location>
        <begin position="513"/>
        <end position="537"/>
    </location>
</feature>
<dbReference type="CDD" id="cd19961">
    <property type="entry name" value="EcYidC-like_peri"/>
    <property type="match status" value="1"/>
</dbReference>
<dbReference type="GO" id="GO:0032977">
    <property type="term" value="F:membrane insertase activity"/>
    <property type="evidence" value="ECO:0007669"/>
    <property type="project" value="InterPro"/>
</dbReference>
<evidence type="ECO:0000256" key="11">
    <source>
        <dbReference type="ARBA" id="ARBA00033245"/>
    </source>
</evidence>
<evidence type="ECO:0000313" key="17">
    <source>
        <dbReference type="EMBL" id="QEA05081.1"/>
    </source>
</evidence>
<evidence type="ECO:0000256" key="6">
    <source>
        <dbReference type="ARBA" id="ARBA00022692"/>
    </source>
</evidence>
<protein>
    <recommendedName>
        <fullName evidence="3">Membrane protein insertase YidC</fullName>
    </recommendedName>
    <alternativeName>
        <fullName evidence="12">Foldase YidC</fullName>
    </alternativeName>
    <alternativeName>
        <fullName evidence="11">Membrane integrase YidC</fullName>
    </alternativeName>
</protein>
<dbReference type="InterPro" id="IPR028055">
    <property type="entry name" value="YidC/Oxa/ALB_C"/>
</dbReference>
<sequence>MENVRLFLFAALGALLLLLWNAWQQENAPQQPQPTATASGEQQASSPSGARPAGAAGSEQASTGGGTGDEVPADSPRTADSGDGADTAGQTVRVLTDLLDVRIDTAGGRVVSAALRKHSVTQGGDQPFPVLKPEDPYFVAEAGLIGDDAPAPGRDARWQVGRTEYRLAEGDDRIVVPMTWTGPNGVSVTRRFVFSRDSYVVDVEQAVDNGGDAPYRAYQYVQLRRDRPENGSSFLGGRSYTGAAFFTPENRYQKYGFDDMDEKPLSQEVTNGWVSFVQHYFLAAWVPSRDVTERFYSRVHNNRYAIGMSSPWQTVAPGESTTFSSRLFVGPKDQDRLAAVADGLELTVDYGWLTILSKPLFIALSWIHGVIGNWGWAIIILTLGIKAAFYKLSETSYRSMARMRKLQPRMQQLKERFGDDRQGMNQELMKLYKEEKVNPLGGCLPIVIQIPVFIALYWVLLGSVELRHAPWILWIHDLSAPDPYYIMPLIMGATMLLQQRLNPAPMDPVQKRVMSFLPVVFTVFFVFFPAGLVLYWVTNNSLSILQQWLITRRIEAADGQSRGG</sequence>
<dbReference type="Pfam" id="PF14849">
    <property type="entry name" value="YidC_periplas"/>
    <property type="match status" value="1"/>
</dbReference>
<dbReference type="InterPro" id="IPR038221">
    <property type="entry name" value="YidC_periplasmic_sf"/>
</dbReference>
<evidence type="ECO:0000256" key="13">
    <source>
        <dbReference type="SAM" id="MobiDB-lite"/>
    </source>
</evidence>
<dbReference type="PRINTS" id="PR00701">
    <property type="entry name" value="60KDINNERMP"/>
</dbReference>
<dbReference type="Pfam" id="PF02096">
    <property type="entry name" value="60KD_IMP"/>
    <property type="match status" value="1"/>
</dbReference>
<feature type="compositionally biased region" description="Polar residues" evidence="13">
    <location>
        <begin position="29"/>
        <end position="43"/>
    </location>
</feature>
<dbReference type="HAMAP" id="MF_01810">
    <property type="entry name" value="YidC_type1"/>
    <property type="match status" value="1"/>
</dbReference>
<dbReference type="InterPro" id="IPR001708">
    <property type="entry name" value="YidC/ALB3/OXA1/COX18"/>
</dbReference>
<keyword evidence="10" id="KW-0143">Chaperone</keyword>
<name>A0A5B8R967_9ZZZZ</name>
<evidence type="ECO:0000256" key="3">
    <source>
        <dbReference type="ARBA" id="ARBA00015325"/>
    </source>
</evidence>
<gene>
    <name evidence="17" type="primary">yidC</name>
    <name evidence="17" type="ORF">KBTEX_01400</name>
</gene>
<comment type="subcellular location">
    <subcellularLocation>
        <location evidence="1">Cell inner membrane</location>
        <topology evidence="1">Multi-pass membrane protein</topology>
    </subcellularLocation>
</comment>
<dbReference type="PANTHER" id="PTHR12428:SF65">
    <property type="entry name" value="CYTOCHROME C OXIDASE ASSEMBLY PROTEIN COX18, MITOCHONDRIAL"/>
    <property type="match status" value="1"/>
</dbReference>
<keyword evidence="7" id="KW-0653">Protein transport</keyword>
<dbReference type="GO" id="GO:0051205">
    <property type="term" value="P:protein insertion into membrane"/>
    <property type="evidence" value="ECO:0007669"/>
    <property type="project" value="TreeGrafter"/>
</dbReference>
<keyword evidence="9 14" id="KW-0472">Membrane</keyword>
<dbReference type="GO" id="GO:0015031">
    <property type="term" value="P:protein transport"/>
    <property type="evidence" value="ECO:0007669"/>
    <property type="project" value="UniProtKB-KW"/>
</dbReference>
<organism evidence="17">
    <name type="scientific">uncultured organism</name>
    <dbReference type="NCBI Taxonomy" id="155900"/>
    <lineage>
        <taxon>unclassified sequences</taxon>
        <taxon>environmental samples</taxon>
    </lineage>
</organism>
<evidence type="ECO:0000256" key="8">
    <source>
        <dbReference type="ARBA" id="ARBA00022989"/>
    </source>
</evidence>
<dbReference type="NCBIfam" id="NF002352">
    <property type="entry name" value="PRK01318.1-3"/>
    <property type="match status" value="1"/>
</dbReference>
<feature type="transmembrane region" description="Helical" evidence="14">
    <location>
        <begin position="374"/>
        <end position="393"/>
    </location>
</feature>
<evidence type="ECO:0000256" key="14">
    <source>
        <dbReference type="SAM" id="Phobius"/>
    </source>
</evidence>
<dbReference type="PRINTS" id="PR01900">
    <property type="entry name" value="YIDCPROTEIN"/>
</dbReference>
<evidence type="ECO:0000256" key="1">
    <source>
        <dbReference type="ARBA" id="ARBA00004429"/>
    </source>
</evidence>
<evidence type="ECO:0000256" key="9">
    <source>
        <dbReference type="ARBA" id="ARBA00023136"/>
    </source>
</evidence>
<dbReference type="InterPro" id="IPR047196">
    <property type="entry name" value="YidC_ALB_C"/>
</dbReference>
<dbReference type="Gene3D" id="2.70.98.90">
    <property type="match status" value="1"/>
</dbReference>
<evidence type="ECO:0000259" key="16">
    <source>
        <dbReference type="Pfam" id="PF14849"/>
    </source>
</evidence>
<keyword evidence="4" id="KW-0813">Transport</keyword>
<dbReference type="PANTHER" id="PTHR12428">
    <property type="entry name" value="OXA1"/>
    <property type="match status" value="1"/>
</dbReference>
<evidence type="ECO:0000256" key="7">
    <source>
        <dbReference type="ARBA" id="ARBA00022927"/>
    </source>
</evidence>
<evidence type="ECO:0000256" key="12">
    <source>
        <dbReference type="ARBA" id="ARBA00033342"/>
    </source>
</evidence>
<feature type="transmembrane region" description="Helical" evidence="14">
    <location>
        <begin position="439"/>
        <end position="464"/>
    </location>
</feature>
<dbReference type="NCBIfam" id="TIGR03592">
    <property type="entry name" value="yidC_oxa1_cterm"/>
    <property type="match status" value="1"/>
</dbReference>
<dbReference type="InterPro" id="IPR028053">
    <property type="entry name" value="Membr_insert_YidC_N"/>
</dbReference>
<keyword evidence="5" id="KW-1003">Cell membrane</keyword>
<dbReference type="NCBIfam" id="NF002353">
    <property type="entry name" value="PRK01318.1-4"/>
    <property type="match status" value="1"/>
</dbReference>
<evidence type="ECO:0000256" key="5">
    <source>
        <dbReference type="ARBA" id="ARBA00022475"/>
    </source>
</evidence>
<accession>A0A5B8R967</accession>
<dbReference type="AlphaFoldDB" id="A0A5B8R967"/>
<evidence type="ECO:0000256" key="10">
    <source>
        <dbReference type="ARBA" id="ARBA00023186"/>
    </source>
</evidence>
<dbReference type="GO" id="GO:0005886">
    <property type="term" value="C:plasma membrane"/>
    <property type="evidence" value="ECO:0007669"/>
    <property type="project" value="UniProtKB-SubCell"/>
</dbReference>
<dbReference type="EMBL" id="MN079094">
    <property type="protein sequence ID" value="QEA05081.1"/>
    <property type="molecule type" value="Genomic_DNA"/>
</dbReference>
<feature type="region of interest" description="Disordered" evidence="13">
    <location>
        <begin position="29"/>
        <end position="88"/>
    </location>
</feature>
<feature type="domain" description="Membrane insertase YidC N-terminal" evidence="16">
    <location>
        <begin position="92"/>
        <end position="362"/>
    </location>
</feature>
<evidence type="ECO:0000256" key="2">
    <source>
        <dbReference type="ARBA" id="ARBA00010527"/>
    </source>
</evidence>
<evidence type="ECO:0000256" key="4">
    <source>
        <dbReference type="ARBA" id="ARBA00022448"/>
    </source>
</evidence>
<reference evidence="17" key="1">
    <citation type="submission" date="2019-06" db="EMBL/GenBank/DDBJ databases">
        <authorList>
            <person name="Murdoch R.W."/>
            <person name="Fathepure B."/>
        </authorList>
    </citation>
    <scope>NUCLEOTIDE SEQUENCE</scope>
</reference>
<feature type="domain" description="Membrane insertase YidC/Oxa/ALB C-terminal" evidence="15">
    <location>
        <begin position="374"/>
        <end position="552"/>
    </location>
</feature>
<keyword evidence="6 14" id="KW-0812">Transmembrane</keyword>
<comment type="similarity">
    <text evidence="2">Belongs to the OXA1/ALB3/YidC family. Type 1 subfamily.</text>
</comment>
<evidence type="ECO:0000259" key="15">
    <source>
        <dbReference type="Pfam" id="PF02096"/>
    </source>
</evidence>
<dbReference type="NCBIfam" id="TIGR03593">
    <property type="entry name" value="yidC_nterm"/>
    <property type="match status" value="1"/>
</dbReference>
<feature type="compositionally biased region" description="Low complexity" evidence="13">
    <location>
        <begin position="44"/>
        <end position="58"/>
    </location>
</feature>
<dbReference type="CDD" id="cd20070">
    <property type="entry name" value="5TM_YidC_Alb3"/>
    <property type="match status" value="1"/>
</dbReference>
<dbReference type="InterPro" id="IPR019998">
    <property type="entry name" value="Membr_insert_YidC"/>
</dbReference>